<dbReference type="Proteomes" id="UP000297245">
    <property type="component" value="Unassembled WGS sequence"/>
</dbReference>
<keyword evidence="4" id="KW-0560">Oxidoreductase</keyword>
<dbReference type="AlphaFoldDB" id="A0A4S8LJU8"/>
<evidence type="ECO:0000256" key="5">
    <source>
        <dbReference type="ARBA" id="ARBA00023033"/>
    </source>
</evidence>
<evidence type="ECO:0000259" key="6">
    <source>
        <dbReference type="Pfam" id="PF01494"/>
    </source>
</evidence>
<keyword evidence="3" id="KW-0274">FAD</keyword>
<evidence type="ECO:0000313" key="8">
    <source>
        <dbReference type="Proteomes" id="UP000297245"/>
    </source>
</evidence>
<reference evidence="7 8" key="1">
    <citation type="journal article" date="2019" name="Nat. Ecol. Evol.">
        <title>Megaphylogeny resolves global patterns of mushroom evolution.</title>
        <authorList>
            <person name="Varga T."/>
            <person name="Krizsan K."/>
            <person name="Foldi C."/>
            <person name="Dima B."/>
            <person name="Sanchez-Garcia M."/>
            <person name="Sanchez-Ramirez S."/>
            <person name="Szollosi G.J."/>
            <person name="Szarkandi J.G."/>
            <person name="Papp V."/>
            <person name="Albert L."/>
            <person name="Andreopoulos W."/>
            <person name="Angelini C."/>
            <person name="Antonin V."/>
            <person name="Barry K.W."/>
            <person name="Bougher N.L."/>
            <person name="Buchanan P."/>
            <person name="Buyck B."/>
            <person name="Bense V."/>
            <person name="Catcheside P."/>
            <person name="Chovatia M."/>
            <person name="Cooper J."/>
            <person name="Damon W."/>
            <person name="Desjardin D."/>
            <person name="Finy P."/>
            <person name="Geml J."/>
            <person name="Haridas S."/>
            <person name="Hughes K."/>
            <person name="Justo A."/>
            <person name="Karasinski D."/>
            <person name="Kautmanova I."/>
            <person name="Kiss B."/>
            <person name="Kocsube S."/>
            <person name="Kotiranta H."/>
            <person name="LaButti K.M."/>
            <person name="Lechner B.E."/>
            <person name="Liimatainen K."/>
            <person name="Lipzen A."/>
            <person name="Lukacs Z."/>
            <person name="Mihaltcheva S."/>
            <person name="Morgado L.N."/>
            <person name="Niskanen T."/>
            <person name="Noordeloos M.E."/>
            <person name="Ohm R.A."/>
            <person name="Ortiz-Santana B."/>
            <person name="Ovrebo C."/>
            <person name="Racz N."/>
            <person name="Riley R."/>
            <person name="Savchenko A."/>
            <person name="Shiryaev A."/>
            <person name="Soop K."/>
            <person name="Spirin V."/>
            <person name="Szebenyi C."/>
            <person name="Tomsovsky M."/>
            <person name="Tulloss R.E."/>
            <person name="Uehling J."/>
            <person name="Grigoriev I.V."/>
            <person name="Vagvolgyi C."/>
            <person name="Papp T."/>
            <person name="Martin F.M."/>
            <person name="Miettinen O."/>
            <person name="Hibbett D.S."/>
            <person name="Nagy L.G."/>
        </authorList>
    </citation>
    <scope>NUCLEOTIDE SEQUENCE [LARGE SCALE GENOMIC DNA]</scope>
    <source>
        <strain evidence="7 8">CBS 962.96</strain>
    </source>
</reference>
<dbReference type="EMBL" id="ML179377">
    <property type="protein sequence ID" value="THU89210.1"/>
    <property type="molecule type" value="Genomic_DNA"/>
</dbReference>
<feature type="domain" description="FAD-binding" evidence="6">
    <location>
        <begin position="19"/>
        <end position="388"/>
    </location>
</feature>
<evidence type="ECO:0000256" key="2">
    <source>
        <dbReference type="ARBA" id="ARBA00022630"/>
    </source>
</evidence>
<dbReference type="GO" id="GO:0071949">
    <property type="term" value="F:FAD binding"/>
    <property type="evidence" value="ECO:0007669"/>
    <property type="project" value="InterPro"/>
</dbReference>
<organism evidence="7 8">
    <name type="scientific">Dendrothele bispora (strain CBS 962.96)</name>
    <dbReference type="NCBI Taxonomy" id="1314807"/>
    <lineage>
        <taxon>Eukaryota</taxon>
        <taxon>Fungi</taxon>
        <taxon>Dikarya</taxon>
        <taxon>Basidiomycota</taxon>
        <taxon>Agaricomycotina</taxon>
        <taxon>Agaricomycetes</taxon>
        <taxon>Agaricomycetidae</taxon>
        <taxon>Agaricales</taxon>
        <taxon>Agaricales incertae sedis</taxon>
        <taxon>Dendrothele</taxon>
    </lineage>
</organism>
<evidence type="ECO:0000256" key="1">
    <source>
        <dbReference type="ARBA" id="ARBA00007992"/>
    </source>
</evidence>
<comment type="similarity">
    <text evidence="1">Belongs to the paxM FAD-dependent monooxygenase family.</text>
</comment>
<sequence>MALINESTLFPVSAGVTLDFLIIGGSIAGLTSAYCLQDAGHNVTVVEKNGKDSFMSQRYSGLRVPPNMTHLLNRVPGVKHLLAQKSSSNPGYLLYQEESFELVGKMIYEESITSDLGQFSFRLGYSDLWNHLYELCISRNINCKFDFEVDKVVLDADGGKPTVYSTTGEAVFGDILVGADGHNSTIREFLLSENSGDDCNDEDSWHPNSTEPEIWTTRRLSIPVNSMKHDPDLRILIQNDWTTLLMGDGLFAMGGQEGIGQYGVTISYLQAPADAHECPWNSLRNDLSSEERKLVKSDTILGKLVGLPESSHNTIQKAYNLSAYVNGTHQVVLIGGAAPAALENGAYNAAIAVEDAFTLGYLFSKITSRNHVALFLNGYNEIRKSRAHFMRENDMGVLHGLSLPPGPQREARNRAYSHTLGEDDLDDETLSQVWAAHIDQCNYDAIEAVDEWWHSWGSLIEKYHG</sequence>
<dbReference type="InterPro" id="IPR036188">
    <property type="entry name" value="FAD/NAD-bd_sf"/>
</dbReference>
<dbReference type="PANTHER" id="PTHR13789:SF306">
    <property type="entry name" value="HYDROXYLASE, PUTATIVE-RELATED"/>
    <property type="match status" value="1"/>
</dbReference>
<gene>
    <name evidence="7" type="ORF">K435DRAFT_969198</name>
</gene>
<evidence type="ECO:0000313" key="7">
    <source>
        <dbReference type="EMBL" id="THU89210.1"/>
    </source>
</evidence>
<dbReference type="InterPro" id="IPR002938">
    <property type="entry name" value="FAD-bd"/>
</dbReference>
<dbReference type="Gene3D" id="3.50.50.60">
    <property type="entry name" value="FAD/NAD(P)-binding domain"/>
    <property type="match status" value="1"/>
</dbReference>
<keyword evidence="2" id="KW-0285">Flavoprotein</keyword>
<dbReference type="Pfam" id="PF01494">
    <property type="entry name" value="FAD_binding_3"/>
    <property type="match status" value="1"/>
</dbReference>
<dbReference type="InterPro" id="IPR050493">
    <property type="entry name" value="FAD-dep_Monooxygenase_BioMet"/>
</dbReference>
<dbReference type="PRINTS" id="PR00420">
    <property type="entry name" value="RNGMNOXGNASE"/>
</dbReference>
<evidence type="ECO:0000256" key="4">
    <source>
        <dbReference type="ARBA" id="ARBA00023002"/>
    </source>
</evidence>
<dbReference type="PANTHER" id="PTHR13789">
    <property type="entry name" value="MONOOXYGENASE"/>
    <property type="match status" value="1"/>
</dbReference>
<dbReference type="GO" id="GO:0004497">
    <property type="term" value="F:monooxygenase activity"/>
    <property type="evidence" value="ECO:0007669"/>
    <property type="project" value="UniProtKB-KW"/>
</dbReference>
<evidence type="ECO:0000256" key="3">
    <source>
        <dbReference type="ARBA" id="ARBA00022827"/>
    </source>
</evidence>
<keyword evidence="5" id="KW-0503">Monooxygenase</keyword>
<keyword evidence="8" id="KW-1185">Reference proteome</keyword>
<proteinExistence type="inferred from homology"/>
<dbReference type="SUPFAM" id="SSF51905">
    <property type="entry name" value="FAD/NAD(P)-binding domain"/>
    <property type="match status" value="1"/>
</dbReference>
<protein>
    <submittedName>
        <fullName evidence="7">FAD/NAD(P)-binding domain-containing protein</fullName>
    </submittedName>
</protein>
<dbReference type="OrthoDB" id="1878542at2759"/>
<name>A0A4S8LJU8_DENBC</name>
<accession>A0A4S8LJU8</accession>